<dbReference type="SFLD" id="SFLDG01129">
    <property type="entry name" value="C1.5:_HAD__Beta-PGM__Phosphata"/>
    <property type="match status" value="1"/>
</dbReference>
<name>A0A6M4GS61_9PROT</name>
<dbReference type="InterPro" id="IPR023214">
    <property type="entry name" value="HAD_sf"/>
</dbReference>
<dbReference type="InterPro" id="IPR041492">
    <property type="entry name" value="HAD_2"/>
</dbReference>
<dbReference type="KEGG" id="uru:DSM104443_00707"/>
<dbReference type="GO" id="GO:0008253">
    <property type="term" value="F:5'-nucleotidase activity"/>
    <property type="evidence" value="ECO:0007669"/>
    <property type="project" value="UniProtKB-EC"/>
</dbReference>
<evidence type="ECO:0000313" key="2">
    <source>
        <dbReference type="Proteomes" id="UP000501534"/>
    </source>
</evidence>
<proteinExistence type="predicted"/>
<protein>
    <submittedName>
        <fullName evidence="1">5'-nucleotidase</fullName>
        <ecNumber evidence="1">3.1.3.5</ecNumber>
    </submittedName>
</protein>
<dbReference type="EC" id="3.1.3.5" evidence="1"/>
<dbReference type="PANTHER" id="PTHR43434">
    <property type="entry name" value="PHOSPHOGLYCOLATE PHOSPHATASE"/>
    <property type="match status" value="1"/>
</dbReference>
<dbReference type="RefSeq" id="WP_171089547.1">
    <property type="nucleotide sequence ID" value="NZ_CP053069.1"/>
</dbReference>
<dbReference type="InterPro" id="IPR050155">
    <property type="entry name" value="HAD-like_hydrolase_sf"/>
</dbReference>
<dbReference type="PANTHER" id="PTHR43434:SF20">
    <property type="entry name" value="5'-NUCLEOTIDASE"/>
    <property type="match status" value="1"/>
</dbReference>
<keyword evidence="1" id="KW-0378">Hydrolase</keyword>
<dbReference type="Proteomes" id="UP000501534">
    <property type="component" value="Chromosome"/>
</dbReference>
<sequence>MKAVLFDLDGTLTDPREGITRSIAHALERMGREPPPLDDLCFAIGPPLRASLAKLLGEDRRETVEQALAHYRERFADVGLFENAPYDGIAELLTALQGSGTRLFVATSKPLVYADRIVRHFGFDAHFEAVHGCELDGTREDKRDLLAHLLATHAMQGGHDIAMVGDRGVDMSAAKLHGLRGLGALWGYGSRSELLDAGAHDLAESPEALRTKLVRAHLA</sequence>
<dbReference type="Gene3D" id="3.40.50.1000">
    <property type="entry name" value="HAD superfamily/HAD-like"/>
    <property type="match status" value="1"/>
</dbReference>
<dbReference type="SFLD" id="SFLDS00003">
    <property type="entry name" value="Haloacid_Dehalogenase"/>
    <property type="match status" value="1"/>
</dbReference>
<dbReference type="EMBL" id="CP053069">
    <property type="protein sequence ID" value="QJR09658.1"/>
    <property type="molecule type" value="Genomic_DNA"/>
</dbReference>
<dbReference type="InterPro" id="IPR023198">
    <property type="entry name" value="PGP-like_dom2"/>
</dbReference>
<organism evidence="1 2">
    <name type="scientific">Usitatibacter rugosus</name>
    <dbReference type="NCBI Taxonomy" id="2732067"/>
    <lineage>
        <taxon>Bacteria</taxon>
        <taxon>Pseudomonadati</taxon>
        <taxon>Pseudomonadota</taxon>
        <taxon>Betaproteobacteria</taxon>
        <taxon>Nitrosomonadales</taxon>
        <taxon>Usitatibacteraceae</taxon>
        <taxon>Usitatibacter</taxon>
    </lineage>
</organism>
<dbReference type="Gene3D" id="1.10.150.240">
    <property type="entry name" value="Putative phosphatase, domain 2"/>
    <property type="match status" value="1"/>
</dbReference>
<dbReference type="GO" id="GO:0004713">
    <property type="term" value="F:protein tyrosine kinase activity"/>
    <property type="evidence" value="ECO:0007669"/>
    <property type="project" value="TreeGrafter"/>
</dbReference>
<dbReference type="AlphaFoldDB" id="A0A6M4GS61"/>
<accession>A0A6M4GS61</accession>
<gene>
    <name evidence="1" type="ORF">DSM104443_00707</name>
</gene>
<dbReference type="InterPro" id="IPR036412">
    <property type="entry name" value="HAD-like_sf"/>
</dbReference>
<dbReference type="SUPFAM" id="SSF56784">
    <property type="entry name" value="HAD-like"/>
    <property type="match status" value="1"/>
</dbReference>
<reference evidence="1 2" key="1">
    <citation type="submission" date="2020-04" db="EMBL/GenBank/DDBJ databases">
        <title>Usitatibacter rugosus gen. nov., sp. nov. and Usitatibacter palustris sp. nov., novel members of Usitatibacteraceae fam. nov. within the order Nitrosomonadales isolated from soil.</title>
        <authorList>
            <person name="Huber K.J."/>
            <person name="Neumann-Schaal M."/>
            <person name="Geppert A."/>
            <person name="Luckner M."/>
            <person name="Wanner G."/>
            <person name="Overmann J."/>
        </authorList>
    </citation>
    <scope>NUCLEOTIDE SEQUENCE [LARGE SCALE GENOMIC DNA]</scope>
    <source>
        <strain evidence="1 2">0125_3</strain>
    </source>
</reference>
<evidence type="ECO:0000313" key="1">
    <source>
        <dbReference type="EMBL" id="QJR09658.1"/>
    </source>
</evidence>
<keyword evidence="2" id="KW-1185">Reference proteome</keyword>
<dbReference type="Pfam" id="PF13419">
    <property type="entry name" value="HAD_2"/>
    <property type="match status" value="1"/>
</dbReference>
<dbReference type="GO" id="GO:0005829">
    <property type="term" value="C:cytosol"/>
    <property type="evidence" value="ECO:0007669"/>
    <property type="project" value="TreeGrafter"/>
</dbReference>